<dbReference type="Proteomes" id="UP000825002">
    <property type="component" value="Unassembled WGS sequence"/>
</dbReference>
<evidence type="ECO:0000313" key="21">
    <source>
        <dbReference type="Proteomes" id="UP000825002"/>
    </source>
</evidence>
<feature type="transmembrane region" description="Helical" evidence="17">
    <location>
        <begin position="399"/>
        <end position="419"/>
    </location>
</feature>
<comment type="cofactor">
    <cofactor evidence="1">
        <name>Mn(2+)</name>
        <dbReference type="ChEBI" id="CHEBI:29035"/>
    </cofactor>
</comment>
<evidence type="ECO:0000256" key="3">
    <source>
        <dbReference type="ARBA" id="ARBA00004127"/>
    </source>
</evidence>
<feature type="non-terminal residue" evidence="20">
    <location>
        <position position="1"/>
    </location>
</feature>
<keyword evidence="13 17" id="KW-0472">Membrane</keyword>
<comment type="pathway">
    <text evidence="4">Protein modification; protein glycosylation.</text>
</comment>
<accession>A0ABQ7S6S9</accession>
<feature type="region of interest" description="Disordered" evidence="16">
    <location>
        <begin position="425"/>
        <end position="464"/>
    </location>
</feature>
<feature type="transmembrane region" description="Helical" evidence="17">
    <location>
        <begin position="346"/>
        <end position="364"/>
    </location>
</feature>
<evidence type="ECO:0000256" key="10">
    <source>
        <dbReference type="ARBA" id="ARBA00022723"/>
    </source>
</evidence>
<keyword evidence="7" id="KW-0328">Glycosyltransferase</keyword>
<evidence type="ECO:0000256" key="11">
    <source>
        <dbReference type="ARBA" id="ARBA00022842"/>
    </source>
</evidence>
<dbReference type="InterPro" id="IPR048307">
    <property type="entry name" value="STT3_N"/>
</dbReference>
<keyword evidence="9 17" id="KW-0812">Transmembrane</keyword>
<sequence length="720" mass="81809">MIHRSLLRFVIIALAWLAGFCSRLFAVIRFESIIHEFDPWFNYRATHYMTEHGWYDFLNWFDDRAWYPLGRIVGGTVFPGLMIVSGAIHYVLQLLHIHVHIRDVCVFLAPIFSGLTAIATYFLTKELWNESAGLFAACFISIVPGYISRSVAGSYDNEGIAIFALMLTYYLWVRAVKTGSILHASLTALAYFFMVSAWGGYVYIINLIPLHVFCLIIMGRFSHRIYIAYSTFFALGLLLSMQIPFVGFQPVRTSEHMASAGIFVLVQAYAFLKYLQLRMTKAQFKIYFNTAVAVATGGVFLTVVLLTQLGYIAPWSGRFYSLWDTGYAKIHIPIIASVSEHQPTTWFSFFFDLHVLVAVYPIGLWQCIKHLNDERVFIALYAITASYFAGVMVRLMLTLTPVVCVLAAIAFSDLFMHSLKEDEPSSELKTSSRPEQITSSDSKKLGGDKLKQRSRPNQANDKEQSIGPGLKTFISISALVILLLFVVHCTWVTSNAYSSPSIVLASHNSDGSRMILDDFREAYYWLSQNTDDKARIMSWWDYGYQMAGMANRTTLVDNNTWNNSHIALVGMAMASTEEKAYQIMQSLDVDYVLVIFGGVIGYSGDDINKFLWMVRIGEGEHPTEVRESDFFTDRGEFRVDAGGSPTLLNCLMYKLSYYRFGELQLDYRSPPGFDRTRGVEIGNKNIKLEHLEEAYTTEHWLVRIYRVKKLPNRPRLSSAA</sequence>
<feature type="transmembrane region" description="Helical" evidence="17">
    <location>
        <begin position="225"/>
        <end position="245"/>
    </location>
</feature>
<keyword evidence="8" id="KW-0808">Transferase</keyword>
<dbReference type="InterPro" id="IPR048999">
    <property type="entry name" value="STT3-PglB_core"/>
</dbReference>
<feature type="transmembrane region" description="Helical" evidence="17">
    <location>
        <begin position="188"/>
        <end position="218"/>
    </location>
</feature>
<comment type="cofactor">
    <cofactor evidence="2">
        <name>Mg(2+)</name>
        <dbReference type="ChEBI" id="CHEBI:18420"/>
    </cofactor>
</comment>
<organism evidence="20 21">
    <name type="scientific">Fragariocoptes setiger</name>
    <dbReference type="NCBI Taxonomy" id="1670756"/>
    <lineage>
        <taxon>Eukaryota</taxon>
        <taxon>Metazoa</taxon>
        <taxon>Ecdysozoa</taxon>
        <taxon>Arthropoda</taxon>
        <taxon>Chelicerata</taxon>
        <taxon>Arachnida</taxon>
        <taxon>Acari</taxon>
        <taxon>Acariformes</taxon>
        <taxon>Trombidiformes</taxon>
        <taxon>Prostigmata</taxon>
        <taxon>Eupodina</taxon>
        <taxon>Eriophyoidea</taxon>
        <taxon>Phytoptidae</taxon>
        <taxon>Fragariocoptes</taxon>
    </lineage>
</organism>
<name>A0ABQ7S6S9_9ACAR</name>
<evidence type="ECO:0000256" key="16">
    <source>
        <dbReference type="SAM" id="MobiDB-lite"/>
    </source>
</evidence>
<evidence type="ECO:0000259" key="18">
    <source>
        <dbReference type="Pfam" id="PF02516"/>
    </source>
</evidence>
<feature type="compositionally biased region" description="Polar residues" evidence="16">
    <location>
        <begin position="427"/>
        <end position="440"/>
    </location>
</feature>
<reference evidence="20 21" key="1">
    <citation type="submission" date="2020-10" db="EMBL/GenBank/DDBJ databases">
        <authorList>
            <person name="Klimov P.B."/>
            <person name="Dyachkov S.M."/>
            <person name="Chetverikov P.E."/>
        </authorList>
    </citation>
    <scope>NUCLEOTIDE SEQUENCE [LARGE SCALE GENOMIC DNA]</scope>
    <source>
        <strain evidence="20">BMOC 18-1129-001#AD2665</strain>
        <tissue evidence="20">Entire mites</tissue>
    </source>
</reference>
<feature type="domain" description="STT3/PglB/AglB core" evidence="19">
    <location>
        <begin position="536"/>
        <end position="592"/>
    </location>
</feature>
<evidence type="ECO:0000256" key="7">
    <source>
        <dbReference type="ARBA" id="ARBA00022676"/>
    </source>
</evidence>
<evidence type="ECO:0000256" key="5">
    <source>
        <dbReference type="ARBA" id="ARBA00010810"/>
    </source>
</evidence>
<evidence type="ECO:0000313" key="20">
    <source>
        <dbReference type="EMBL" id="KAG9509068.1"/>
    </source>
</evidence>
<evidence type="ECO:0000256" key="4">
    <source>
        <dbReference type="ARBA" id="ARBA00004922"/>
    </source>
</evidence>
<feature type="transmembrane region" description="Helical" evidence="17">
    <location>
        <begin position="287"/>
        <end position="313"/>
    </location>
</feature>
<feature type="transmembrane region" description="Helical" evidence="17">
    <location>
        <begin position="159"/>
        <end position="176"/>
    </location>
</feature>
<evidence type="ECO:0000256" key="17">
    <source>
        <dbReference type="SAM" id="Phobius"/>
    </source>
</evidence>
<dbReference type="InterPro" id="IPR003674">
    <property type="entry name" value="Oligo_trans_STT3"/>
</dbReference>
<feature type="transmembrane region" description="Helical" evidence="17">
    <location>
        <begin position="257"/>
        <end position="275"/>
    </location>
</feature>
<evidence type="ECO:0000256" key="13">
    <source>
        <dbReference type="ARBA" id="ARBA00023136"/>
    </source>
</evidence>
<gene>
    <name evidence="20" type="primary">STT3B</name>
    <name evidence="20" type="ORF">GZH46_02423</name>
</gene>
<evidence type="ECO:0000256" key="15">
    <source>
        <dbReference type="ARBA" id="ARBA00048829"/>
    </source>
</evidence>
<comment type="caution">
    <text evidence="20">The sequence shown here is derived from an EMBL/GenBank/DDBJ whole genome shotgun (WGS) entry which is preliminary data.</text>
</comment>
<evidence type="ECO:0000256" key="1">
    <source>
        <dbReference type="ARBA" id="ARBA00001936"/>
    </source>
</evidence>
<dbReference type="EC" id="2.4.99.18" evidence="6"/>
<comment type="subcellular location">
    <subcellularLocation>
        <location evidence="3">Endomembrane system</location>
        <topology evidence="3">Multi-pass membrane protein</topology>
    </subcellularLocation>
</comment>
<feature type="transmembrane region" description="Helical" evidence="17">
    <location>
        <begin position="472"/>
        <end position="493"/>
    </location>
</feature>
<feature type="domain" description="Oligosaccharyl transferase STT3 N-terminal" evidence="18">
    <location>
        <begin position="7"/>
        <end position="407"/>
    </location>
</feature>
<keyword evidence="21" id="KW-1185">Reference proteome</keyword>
<keyword evidence="12 17" id="KW-1133">Transmembrane helix</keyword>
<evidence type="ECO:0000256" key="12">
    <source>
        <dbReference type="ARBA" id="ARBA00022989"/>
    </source>
</evidence>
<comment type="catalytic activity">
    <reaction evidence="15">
        <text>a di-trans,poly-cis-dolichyl diphosphooligosaccharide + L-asparaginyl-[protein] = N(4)-(oligosaccharide-(1-&gt;4)-N-acetyl-beta-D-glucosaminyl-(1-&gt;4)-N-acetyl-beta-D-glucosaminyl)-L-asparaginyl-[protein] + a di-trans,poly-cis-dolichyl diphosphate + H(+)</text>
        <dbReference type="Rhea" id="RHEA:22980"/>
        <dbReference type="Rhea" id="RHEA-COMP:12804"/>
        <dbReference type="Rhea" id="RHEA-COMP:12805"/>
        <dbReference type="Rhea" id="RHEA-COMP:19506"/>
        <dbReference type="Rhea" id="RHEA-COMP:19509"/>
        <dbReference type="ChEBI" id="CHEBI:15378"/>
        <dbReference type="ChEBI" id="CHEBI:50347"/>
        <dbReference type="ChEBI" id="CHEBI:57497"/>
        <dbReference type="ChEBI" id="CHEBI:57570"/>
        <dbReference type="ChEBI" id="CHEBI:132529"/>
        <dbReference type="EC" id="2.4.99.18"/>
    </reaction>
</comment>
<dbReference type="Pfam" id="PF21436">
    <property type="entry name" value="STT3-PglB_core"/>
    <property type="match status" value="1"/>
</dbReference>
<dbReference type="Gene3D" id="3.40.50.12610">
    <property type="match status" value="1"/>
</dbReference>
<dbReference type="EMBL" id="JAIFTH010000700">
    <property type="protein sequence ID" value="KAG9509068.1"/>
    <property type="molecule type" value="Genomic_DNA"/>
</dbReference>
<keyword evidence="11" id="KW-0460">Magnesium</keyword>
<protein>
    <recommendedName>
        <fullName evidence="6">dolichyl-diphosphooligosaccharide--protein glycotransferase</fullName>
        <ecNumber evidence="6">2.4.99.18</ecNumber>
    </recommendedName>
</protein>
<dbReference type="PANTHER" id="PTHR13872:SF1">
    <property type="entry name" value="DOLICHYL-DIPHOSPHOOLIGOSACCHARIDE--PROTEIN GLYCOSYLTRANSFERASE SUBUNIT STT3B"/>
    <property type="match status" value="1"/>
</dbReference>
<comment type="similarity">
    <text evidence="5">Belongs to the STT3 family.</text>
</comment>
<dbReference type="PANTHER" id="PTHR13872">
    <property type="entry name" value="DOLICHYL-DIPHOSPHOOLIGOSACCHARIDE--PROTEIN GLYCOSYLTRANSFERASE SUBUNIT"/>
    <property type="match status" value="1"/>
</dbReference>
<evidence type="ECO:0000259" key="19">
    <source>
        <dbReference type="Pfam" id="PF21436"/>
    </source>
</evidence>
<feature type="transmembrane region" description="Helical" evidence="17">
    <location>
        <begin position="104"/>
        <end position="124"/>
    </location>
</feature>
<keyword evidence="14" id="KW-0464">Manganese</keyword>
<evidence type="ECO:0000256" key="14">
    <source>
        <dbReference type="ARBA" id="ARBA00023211"/>
    </source>
</evidence>
<evidence type="ECO:0000256" key="6">
    <source>
        <dbReference type="ARBA" id="ARBA00012605"/>
    </source>
</evidence>
<evidence type="ECO:0000256" key="8">
    <source>
        <dbReference type="ARBA" id="ARBA00022679"/>
    </source>
</evidence>
<feature type="transmembrane region" description="Helical" evidence="17">
    <location>
        <begin position="72"/>
        <end position="92"/>
    </location>
</feature>
<dbReference type="Pfam" id="PF02516">
    <property type="entry name" value="STT3"/>
    <property type="match status" value="1"/>
</dbReference>
<proteinExistence type="inferred from homology"/>
<evidence type="ECO:0000256" key="2">
    <source>
        <dbReference type="ARBA" id="ARBA00001946"/>
    </source>
</evidence>
<feature type="transmembrane region" description="Helical" evidence="17">
    <location>
        <begin position="130"/>
        <end position="147"/>
    </location>
</feature>
<evidence type="ECO:0000256" key="9">
    <source>
        <dbReference type="ARBA" id="ARBA00022692"/>
    </source>
</evidence>
<keyword evidence="10" id="KW-0479">Metal-binding</keyword>
<feature type="compositionally biased region" description="Basic and acidic residues" evidence="16">
    <location>
        <begin position="441"/>
        <end position="451"/>
    </location>
</feature>